<organism evidence="1 2">
    <name type="scientific">Phytohabitans rumicis</name>
    <dbReference type="NCBI Taxonomy" id="1076125"/>
    <lineage>
        <taxon>Bacteria</taxon>
        <taxon>Bacillati</taxon>
        <taxon>Actinomycetota</taxon>
        <taxon>Actinomycetes</taxon>
        <taxon>Micromonosporales</taxon>
        <taxon>Micromonosporaceae</taxon>
    </lineage>
</organism>
<keyword evidence="2" id="KW-1185">Reference proteome</keyword>
<dbReference type="InterPro" id="IPR036388">
    <property type="entry name" value="WH-like_DNA-bd_sf"/>
</dbReference>
<sequence>MTHHGNHADVDAVLAARDDTTCRVREVLDRVGEKWAVTGLVIRTVHPVVPPRVDYALTPLGVTLLDTVARRETR</sequence>
<dbReference type="AlphaFoldDB" id="A0A6V8L0P5"/>
<reference evidence="1 2" key="2">
    <citation type="submission" date="2020-03" db="EMBL/GenBank/DDBJ databases">
        <authorList>
            <person name="Ichikawa N."/>
            <person name="Kimura A."/>
            <person name="Kitahashi Y."/>
            <person name="Uohara A."/>
        </authorList>
    </citation>
    <scope>NUCLEOTIDE SEQUENCE [LARGE SCALE GENOMIC DNA]</scope>
    <source>
        <strain evidence="1 2">NBRC 108638</strain>
    </source>
</reference>
<dbReference type="InterPro" id="IPR036390">
    <property type="entry name" value="WH_DNA-bd_sf"/>
</dbReference>
<dbReference type="Gene3D" id="1.10.10.10">
    <property type="entry name" value="Winged helix-like DNA-binding domain superfamily/Winged helix DNA-binding domain"/>
    <property type="match status" value="1"/>
</dbReference>
<reference evidence="1 2" key="1">
    <citation type="submission" date="2020-03" db="EMBL/GenBank/DDBJ databases">
        <title>Whole genome shotgun sequence of Phytohabitans rumicis NBRC 108638.</title>
        <authorList>
            <person name="Komaki H."/>
            <person name="Tamura T."/>
        </authorList>
    </citation>
    <scope>NUCLEOTIDE SEQUENCE [LARGE SCALE GENOMIC DNA]</scope>
    <source>
        <strain evidence="1 2">NBRC 108638</strain>
    </source>
</reference>
<dbReference type="SUPFAM" id="SSF46785">
    <property type="entry name" value="Winged helix' DNA-binding domain"/>
    <property type="match status" value="1"/>
</dbReference>
<proteinExistence type="predicted"/>
<evidence type="ECO:0000313" key="1">
    <source>
        <dbReference type="EMBL" id="GFJ87646.1"/>
    </source>
</evidence>
<name>A0A6V8L0P5_9ACTN</name>
<dbReference type="RefSeq" id="WP_246277679.1">
    <property type="nucleotide sequence ID" value="NZ_BAABJB010000069.1"/>
</dbReference>
<dbReference type="EMBL" id="BLPG01000001">
    <property type="protein sequence ID" value="GFJ87646.1"/>
    <property type="molecule type" value="Genomic_DNA"/>
</dbReference>
<dbReference type="Proteomes" id="UP000482960">
    <property type="component" value="Unassembled WGS sequence"/>
</dbReference>
<protein>
    <recommendedName>
        <fullName evidence="3">HTH hxlR-type domain-containing protein</fullName>
    </recommendedName>
</protein>
<evidence type="ECO:0008006" key="3">
    <source>
        <dbReference type="Google" id="ProtNLM"/>
    </source>
</evidence>
<gene>
    <name evidence="1" type="ORF">Prum_012880</name>
</gene>
<comment type="caution">
    <text evidence="1">The sequence shown here is derived from an EMBL/GenBank/DDBJ whole genome shotgun (WGS) entry which is preliminary data.</text>
</comment>
<evidence type="ECO:0000313" key="2">
    <source>
        <dbReference type="Proteomes" id="UP000482960"/>
    </source>
</evidence>
<accession>A0A6V8L0P5</accession>